<comment type="caution">
    <text evidence="2">The sequence shown here is derived from an EMBL/GenBank/DDBJ whole genome shotgun (WGS) entry which is preliminary data.</text>
</comment>
<evidence type="ECO:0000313" key="2">
    <source>
        <dbReference type="EMBL" id="KAL2620766.1"/>
    </source>
</evidence>
<feature type="region of interest" description="Disordered" evidence="1">
    <location>
        <begin position="1"/>
        <end position="26"/>
    </location>
</feature>
<feature type="compositionally biased region" description="Polar residues" evidence="1">
    <location>
        <begin position="1"/>
        <end position="10"/>
    </location>
</feature>
<name>A0ABD1Y1Z3_9MARC</name>
<dbReference type="EMBL" id="JBHFFA010000006">
    <property type="protein sequence ID" value="KAL2620766.1"/>
    <property type="molecule type" value="Genomic_DNA"/>
</dbReference>
<evidence type="ECO:0000256" key="1">
    <source>
        <dbReference type="SAM" id="MobiDB-lite"/>
    </source>
</evidence>
<proteinExistence type="predicted"/>
<dbReference type="Proteomes" id="UP001605036">
    <property type="component" value="Unassembled WGS sequence"/>
</dbReference>
<accession>A0ABD1Y1Z3</accession>
<keyword evidence="3" id="KW-1185">Reference proteome</keyword>
<sequence length="59" mass="6444">MVGTKRSSQPEFRDVKKKRSGSTESGCVFEEPLGGLFTSFGTIELMDGSRELHFFGQGG</sequence>
<dbReference type="AlphaFoldDB" id="A0ABD1Y1Z3"/>
<organism evidence="2 3">
    <name type="scientific">Riccia fluitans</name>
    <dbReference type="NCBI Taxonomy" id="41844"/>
    <lineage>
        <taxon>Eukaryota</taxon>
        <taxon>Viridiplantae</taxon>
        <taxon>Streptophyta</taxon>
        <taxon>Embryophyta</taxon>
        <taxon>Marchantiophyta</taxon>
        <taxon>Marchantiopsida</taxon>
        <taxon>Marchantiidae</taxon>
        <taxon>Marchantiales</taxon>
        <taxon>Ricciaceae</taxon>
        <taxon>Riccia</taxon>
    </lineage>
</organism>
<reference evidence="2 3" key="1">
    <citation type="submission" date="2024-09" db="EMBL/GenBank/DDBJ databases">
        <title>Chromosome-scale assembly of Riccia fluitans.</title>
        <authorList>
            <person name="Paukszto L."/>
            <person name="Sawicki J."/>
            <person name="Karawczyk K."/>
            <person name="Piernik-Szablinska J."/>
            <person name="Szczecinska M."/>
            <person name="Mazdziarz M."/>
        </authorList>
    </citation>
    <scope>NUCLEOTIDE SEQUENCE [LARGE SCALE GENOMIC DNA]</scope>
    <source>
        <strain evidence="2">Rf_01</strain>
        <tissue evidence="2">Aerial parts of the thallus</tissue>
    </source>
</reference>
<gene>
    <name evidence="2" type="ORF">R1flu_000971</name>
</gene>
<protein>
    <submittedName>
        <fullName evidence="2">Uncharacterized protein</fullName>
    </submittedName>
</protein>
<evidence type="ECO:0000313" key="3">
    <source>
        <dbReference type="Proteomes" id="UP001605036"/>
    </source>
</evidence>